<evidence type="ECO:0000313" key="2">
    <source>
        <dbReference type="Proteomes" id="UP000189628"/>
    </source>
</evidence>
<dbReference type="Proteomes" id="UP000189628">
    <property type="component" value="Chromosome"/>
</dbReference>
<reference evidence="1 2" key="1">
    <citation type="submission" date="2017-02" db="EMBL/GenBank/DDBJ databases">
        <title>Blood Disease Bacterium A2-HR MARDI.</title>
        <authorList>
            <person name="Badrun R."/>
            <person name="Abu Bakar N."/>
            <person name="Laboh R."/>
        </authorList>
    </citation>
    <scope>NUCLEOTIDE SEQUENCE [LARGE SCALE GENOMIC DNA]</scope>
    <source>
        <strain evidence="1 2">A2-HR MARDI</strain>
    </source>
</reference>
<evidence type="ECO:0000313" key="1">
    <source>
        <dbReference type="EMBL" id="AQW31619.1"/>
    </source>
</evidence>
<dbReference type="EMBL" id="CP019911">
    <property type="protein sequence ID" value="AQW31619.1"/>
    <property type="molecule type" value="Genomic_DNA"/>
</dbReference>
<sequence>MHRPNRKPPTLQSNASAPMRVVAVGIDTAKTLALRLAAWLRRHGTMPVQPRSVPVRVRVRRW</sequence>
<proteinExistence type="predicted"/>
<protein>
    <submittedName>
        <fullName evidence="1">Uncharacterized protein</fullName>
    </submittedName>
</protein>
<accession>A0A1U9VLR3</accession>
<gene>
    <name evidence="1" type="ORF">B0B51_16525</name>
</gene>
<name>A0A1U9VLR3_9RALS</name>
<dbReference type="AlphaFoldDB" id="A0A1U9VLR3"/>
<organism evidence="1 2">
    <name type="scientific">blood disease bacterium A2-HR MARDI</name>
    <dbReference type="NCBI Taxonomy" id="1944648"/>
    <lineage>
        <taxon>Bacteria</taxon>
        <taxon>Pseudomonadati</taxon>
        <taxon>Pseudomonadota</taxon>
        <taxon>Betaproteobacteria</taxon>
        <taxon>Burkholderiales</taxon>
        <taxon>Burkholderiaceae</taxon>
        <taxon>Ralstonia</taxon>
        <taxon>Ralstonia solanacearum species complex</taxon>
    </lineage>
</organism>